<dbReference type="EMBL" id="MHJM01000024">
    <property type="protein sequence ID" value="OGY67458.1"/>
    <property type="molecule type" value="Genomic_DNA"/>
</dbReference>
<evidence type="ECO:0000313" key="2">
    <source>
        <dbReference type="EMBL" id="OGY67458.1"/>
    </source>
</evidence>
<gene>
    <name evidence="2" type="ORF">A3H63_02570</name>
</gene>
<accession>A0A1G1ZRV8</accession>
<protein>
    <submittedName>
        <fullName evidence="2">Uncharacterized protein</fullName>
    </submittedName>
</protein>
<sequence length="292" mass="31859">MNMQHQPKTLINFILPTILFSASLVFAADFTSNNFIFRNPVIDVFGGVASSSSFQQGIAGGQNASGESTSANFVVLSGFLYFNDFTPASQNWRWYDDETSETPGVALANENAAPINITNQNIIKLRLTIKELGGIGNKNTKFRLQFSEYSDFSNDVQNVVETADCADNSLWCYADGAGSDNALIQNKTLSDADSCLSGIGNGCGTHNEFGSSTSSFIHTRNAASEYEFTIKHAGARANAVYFFRAFDLGNNKPIVLKPGAFYPSLVTEAARLTFSIKSWIRDGRGAKINRYH</sequence>
<reference evidence="2 3" key="1">
    <citation type="journal article" date="2016" name="Nat. Commun.">
        <title>Thousands of microbial genomes shed light on interconnected biogeochemical processes in an aquifer system.</title>
        <authorList>
            <person name="Anantharaman K."/>
            <person name="Brown C.T."/>
            <person name="Hug L.A."/>
            <person name="Sharon I."/>
            <person name="Castelle C.J."/>
            <person name="Probst A.J."/>
            <person name="Thomas B.C."/>
            <person name="Singh A."/>
            <person name="Wilkins M.J."/>
            <person name="Karaoz U."/>
            <person name="Brodie E.L."/>
            <person name="Williams K.H."/>
            <person name="Hubbard S.S."/>
            <person name="Banfield J.F."/>
        </authorList>
    </citation>
    <scope>NUCLEOTIDE SEQUENCE [LARGE SCALE GENOMIC DNA]</scope>
</reference>
<evidence type="ECO:0000256" key="1">
    <source>
        <dbReference type="SAM" id="SignalP"/>
    </source>
</evidence>
<name>A0A1G1ZRV8_9BACT</name>
<comment type="caution">
    <text evidence="2">The sequence shown here is derived from an EMBL/GenBank/DDBJ whole genome shotgun (WGS) entry which is preliminary data.</text>
</comment>
<evidence type="ECO:0000313" key="3">
    <source>
        <dbReference type="Proteomes" id="UP000176284"/>
    </source>
</evidence>
<keyword evidence="1" id="KW-0732">Signal</keyword>
<dbReference type="AlphaFoldDB" id="A0A1G1ZRV8"/>
<feature type="signal peptide" evidence="1">
    <location>
        <begin position="1"/>
        <end position="27"/>
    </location>
</feature>
<dbReference type="STRING" id="1798410.A3H63_02570"/>
<feature type="chain" id="PRO_5009581871" evidence="1">
    <location>
        <begin position="28"/>
        <end position="292"/>
    </location>
</feature>
<dbReference type="Proteomes" id="UP000176284">
    <property type="component" value="Unassembled WGS sequence"/>
</dbReference>
<organism evidence="2 3">
    <name type="scientific">Candidatus Harrisonbacteria bacterium RIFCSPLOWO2_02_FULL_45_10c</name>
    <dbReference type="NCBI Taxonomy" id="1798410"/>
    <lineage>
        <taxon>Bacteria</taxon>
        <taxon>Candidatus Harrisoniibacteriota</taxon>
    </lineage>
</organism>
<proteinExistence type="predicted"/>